<evidence type="ECO:0000256" key="2">
    <source>
        <dbReference type="SAM" id="Phobius"/>
    </source>
</evidence>
<reference evidence="3 4" key="1">
    <citation type="journal article" date="2016" name="Nat. Commun.">
        <title>Thousands of microbial genomes shed light on interconnected biogeochemical processes in an aquifer system.</title>
        <authorList>
            <person name="Anantharaman K."/>
            <person name="Brown C.T."/>
            <person name="Hug L.A."/>
            <person name="Sharon I."/>
            <person name="Castelle C.J."/>
            <person name="Probst A.J."/>
            <person name="Thomas B.C."/>
            <person name="Singh A."/>
            <person name="Wilkins M.J."/>
            <person name="Karaoz U."/>
            <person name="Brodie E.L."/>
            <person name="Williams K.H."/>
            <person name="Hubbard S.S."/>
            <person name="Banfield J.F."/>
        </authorList>
    </citation>
    <scope>NUCLEOTIDE SEQUENCE [LARGE SCALE GENOMIC DNA]</scope>
    <source>
        <strain evidence="4">RIFCSPLOWO2_12_FULL_64_10</strain>
    </source>
</reference>
<dbReference type="Proteomes" id="UP000178606">
    <property type="component" value="Unassembled WGS sequence"/>
</dbReference>
<protein>
    <recommendedName>
        <fullName evidence="5">t-SNARE coiled-coil homology domain-containing protein</fullName>
    </recommendedName>
</protein>
<feature type="coiled-coil region" evidence="1">
    <location>
        <begin position="17"/>
        <end position="62"/>
    </location>
</feature>
<gene>
    <name evidence="3" type="ORF">A3F84_22600</name>
</gene>
<accession>A0A1F6CQ37</accession>
<keyword evidence="2" id="KW-0812">Transmembrane</keyword>
<sequence length="90" mass="10576">MPDERGMIIGDPLEPRLDRLEQGMARMEGRFEQMDKRIGELSSQVDKRLSNVETAINELRKENKQTFHWLLGIMLTTWMGTMWAILSKIR</sequence>
<evidence type="ECO:0000256" key="1">
    <source>
        <dbReference type="SAM" id="Coils"/>
    </source>
</evidence>
<name>A0A1F6CQ37_HANXR</name>
<keyword evidence="2" id="KW-0472">Membrane</keyword>
<organism evidence="3 4">
    <name type="scientific">Handelsmanbacteria sp. (strain RIFCSPLOWO2_12_FULL_64_10)</name>
    <dbReference type="NCBI Taxonomy" id="1817868"/>
    <lineage>
        <taxon>Bacteria</taxon>
        <taxon>Candidatus Handelsmaniibacteriota</taxon>
    </lineage>
</organism>
<keyword evidence="1" id="KW-0175">Coiled coil</keyword>
<feature type="transmembrane region" description="Helical" evidence="2">
    <location>
        <begin position="67"/>
        <end position="86"/>
    </location>
</feature>
<evidence type="ECO:0000313" key="4">
    <source>
        <dbReference type="Proteomes" id="UP000178606"/>
    </source>
</evidence>
<evidence type="ECO:0008006" key="5">
    <source>
        <dbReference type="Google" id="ProtNLM"/>
    </source>
</evidence>
<proteinExistence type="predicted"/>
<evidence type="ECO:0000313" key="3">
    <source>
        <dbReference type="EMBL" id="OGG51278.1"/>
    </source>
</evidence>
<keyword evidence="2" id="KW-1133">Transmembrane helix</keyword>
<dbReference type="AlphaFoldDB" id="A0A1F6CQ37"/>
<comment type="caution">
    <text evidence="3">The sequence shown here is derived from an EMBL/GenBank/DDBJ whole genome shotgun (WGS) entry which is preliminary data.</text>
</comment>
<dbReference type="Gene3D" id="1.20.5.170">
    <property type="match status" value="1"/>
</dbReference>
<dbReference type="EMBL" id="MFKF01000188">
    <property type="protein sequence ID" value="OGG51278.1"/>
    <property type="molecule type" value="Genomic_DNA"/>
</dbReference>